<accession>A0A2A2TCG0</accession>
<dbReference type="InterPro" id="IPR029001">
    <property type="entry name" value="ITPase-like_fam"/>
</dbReference>
<comment type="function">
    <text evidence="3">Nucleoside triphosphate pyrophosphatase. May have a dual role in cell division arrest and in preventing the incorporation of modified nucleotides into cellular nucleic acids.</text>
</comment>
<dbReference type="PANTHER" id="PTHR43213:SF5">
    <property type="entry name" value="BIFUNCTIONAL DTTP_UTP PYROPHOSPHATASE_METHYLTRANSFERASE PROTEIN-RELATED"/>
    <property type="match status" value="1"/>
</dbReference>
<dbReference type="PANTHER" id="PTHR43213">
    <property type="entry name" value="BIFUNCTIONAL DTTP/UTP PYROPHOSPHATASE/METHYLTRANSFERASE PROTEIN-RELATED"/>
    <property type="match status" value="1"/>
</dbReference>
<comment type="cofactor">
    <cofactor evidence="1 3">
        <name>a divalent metal cation</name>
        <dbReference type="ChEBI" id="CHEBI:60240"/>
    </cofactor>
</comment>
<feature type="active site" description="Proton acceptor" evidence="3">
    <location>
        <position position="71"/>
    </location>
</feature>
<evidence type="ECO:0000256" key="2">
    <source>
        <dbReference type="ARBA" id="ARBA00022801"/>
    </source>
</evidence>
<dbReference type="EMBL" id="NTFS01000396">
    <property type="protein sequence ID" value="PAX51430.1"/>
    <property type="molecule type" value="Genomic_DNA"/>
</dbReference>
<evidence type="ECO:0000256" key="3">
    <source>
        <dbReference type="HAMAP-Rule" id="MF_00528"/>
    </source>
</evidence>
<dbReference type="Gene3D" id="3.90.950.10">
    <property type="match status" value="1"/>
</dbReference>
<dbReference type="OrthoDB" id="9807767at2"/>
<evidence type="ECO:0000313" key="5">
    <source>
        <dbReference type="Proteomes" id="UP000218238"/>
    </source>
</evidence>
<dbReference type="EC" id="3.6.1.9" evidence="3"/>
<comment type="caution">
    <text evidence="4">The sequence shown here is derived from an EMBL/GenBank/DDBJ whole genome shotgun (WGS) entry which is preliminary data.</text>
</comment>
<gene>
    <name evidence="4" type="ORF">CK510_24820</name>
</gene>
<dbReference type="HAMAP" id="MF_00528">
    <property type="entry name" value="Maf"/>
    <property type="match status" value="1"/>
</dbReference>
<keyword evidence="3" id="KW-0546">Nucleotide metabolism</keyword>
<evidence type="ECO:0000313" key="4">
    <source>
        <dbReference type="EMBL" id="PAX51430.1"/>
    </source>
</evidence>
<dbReference type="PIRSF" id="PIRSF006305">
    <property type="entry name" value="Maf"/>
    <property type="match status" value="1"/>
</dbReference>
<comment type="subcellular location">
    <subcellularLocation>
        <location evidence="3">Cytoplasm</location>
    </subcellularLocation>
</comment>
<evidence type="ECO:0000256" key="1">
    <source>
        <dbReference type="ARBA" id="ARBA00001968"/>
    </source>
</evidence>
<comment type="caution">
    <text evidence="3">Lacks conserved residue(s) required for the propagation of feature annotation.</text>
</comment>
<organism evidence="4 5">
    <name type="scientific">Brunnivagina elsteri CCALA 953</name>
    <dbReference type="NCBI Taxonomy" id="987040"/>
    <lineage>
        <taxon>Bacteria</taxon>
        <taxon>Bacillati</taxon>
        <taxon>Cyanobacteriota</taxon>
        <taxon>Cyanophyceae</taxon>
        <taxon>Nostocales</taxon>
        <taxon>Calotrichaceae</taxon>
        <taxon>Brunnivagina</taxon>
    </lineage>
</organism>
<keyword evidence="5" id="KW-1185">Reference proteome</keyword>
<dbReference type="Proteomes" id="UP000218238">
    <property type="component" value="Unassembled WGS sequence"/>
</dbReference>
<proteinExistence type="inferred from homology"/>
<dbReference type="GO" id="GO:0009117">
    <property type="term" value="P:nucleotide metabolic process"/>
    <property type="evidence" value="ECO:0007669"/>
    <property type="project" value="UniProtKB-KW"/>
</dbReference>
<keyword evidence="2 3" id="KW-0378">Hydrolase</keyword>
<reference evidence="4 5" key="1">
    <citation type="submission" date="2017-08" db="EMBL/GenBank/DDBJ databases">
        <title>Draft genome sequence of filamentous cyanobacterium Calothrix elsteri CCALA 953.</title>
        <authorList>
            <person name="Gagunashvili A.N."/>
            <person name="Elster J."/>
            <person name="Andresson O.S."/>
        </authorList>
    </citation>
    <scope>NUCLEOTIDE SEQUENCE [LARGE SCALE GENOMIC DNA]</scope>
    <source>
        <strain evidence="4 5">CCALA 953</strain>
    </source>
</reference>
<protein>
    <recommendedName>
        <fullName evidence="3">Nucleoside triphosphate pyrophosphatase</fullName>
        <ecNumber evidence="3">3.6.1.9</ecNumber>
    </recommendedName>
    <alternativeName>
        <fullName evidence="3">Nucleotide pyrophosphatase</fullName>
        <shortName evidence="3">Nucleotide PPase</shortName>
    </alternativeName>
</protein>
<dbReference type="AlphaFoldDB" id="A0A2A2TCG0"/>
<dbReference type="GO" id="GO:0005737">
    <property type="term" value="C:cytoplasm"/>
    <property type="evidence" value="ECO:0007669"/>
    <property type="project" value="UniProtKB-SubCell"/>
</dbReference>
<comment type="similarity">
    <text evidence="3">Belongs to the Maf family.</text>
</comment>
<keyword evidence="3" id="KW-0963">Cytoplasm</keyword>
<dbReference type="GO" id="GO:0047429">
    <property type="term" value="F:nucleoside triphosphate diphosphatase activity"/>
    <property type="evidence" value="ECO:0007669"/>
    <property type="project" value="UniProtKB-EC"/>
</dbReference>
<name>A0A2A2TCG0_9CYAN</name>
<dbReference type="NCBIfam" id="TIGR00172">
    <property type="entry name" value="maf"/>
    <property type="match status" value="1"/>
</dbReference>
<dbReference type="InterPro" id="IPR003697">
    <property type="entry name" value="Maf-like"/>
</dbReference>
<comment type="catalytic activity">
    <reaction evidence="3">
        <text>a ribonucleoside 5'-triphosphate + H2O = a ribonucleoside 5'-phosphate + diphosphate + H(+)</text>
        <dbReference type="Rhea" id="RHEA:23996"/>
        <dbReference type="ChEBI" id="CHEBI:15377"/>
        <dbReference type="ChEBI" id="CHEBI:15378"/>
        <dbReference type="ChEBI" id="CHEBI:33019"/>
        <dbReference type="ChEBI" id="CHEBI:58043"/>
        <dbReference type="ChEBI" id="CHEBI:61557"/>
        <dbReference type="EC" id="3.6.1.9"/>
    </reaction>
</comment>
<dbReference type="CDD" id="cd00555">
    <property type="entry name" value="Maf"/>
    <property type="match status" value="1"/>
</dbReference>
<dbReference type="RefSeq" id="WP_095724220.1">
    <property type="nucleotide sequence ID" value="NZ_NTFS01000396.1"/>
</dbReference>
<dbReference type="SUPFAM" id="SSF52972">
    <property type="entry name" value="ITPase-like"/>
    <property type="match status" value="1"/>
</dbReference>
<sequence>MGIPQFVLASASPARKRLLQSIGIEPTVCASNFDESQVQSRDPVLLVQVLAQRKAERVSPKFDSALVMGCDSVLAVNGQIHGKPANPQEAILRWQEMRGNIGDLLTGHVLIDTSKNRMLVKCQITKVYFANVSDREIEAYAATGEPLNCAGAFALEGKGSVLVEKIDGCHSNVIGLSLPLLRHMLADLGYGVTGFWN</sequence>
<dbReference type="Pfam" id="PF02545">
    <property type="entry name" value="Maf"/>
    <property type="match status" value="1"/>
</dbReference>
<comment type="catalytic activity">
    <reaction evidence="3">
        <text>a 2'-deoxyribonucleoside 5'-triphosphate + H2O = a 2'-deoxyribonucleoside 5'-phosphate + diphosphate + H(+)</text>
        <dbReference type="Rhea" id="RHEA:44644"/>
        <dbReference type="ChEBI" id="CHEBI:15377"/>
        <dbReference type="ChEBI" id="CHEBI:15378"/>
        <dbReference type="ChEBI" id="CHEBI:33019"/>
        <dbReference type="ChEBI" id="CHEBI:61560"/>
        <dbReference type="ChEBI" id="CHEBI:65317"/>
        <dbReference type="EC" id="3.6.1.9"/>
    </reaction>
</comment>